<dbReference type="Pfam" id="PF22000">
    <property type="entry name" value="DUF6929"/>
    <property type="match status" value="1"/>
</dbReference>
<dbReference type="Proteomes" id="UP000637774">
    <property type="component" value="Unassembled WGS sequence"/>
</dbReference>
<dbReference type="InterPro" id="IPR053851">
    <property type="entry name" value="DUF6929"/>
</dbReference>
<gene>
    <name evidence="1" type="ORF">GCM10011495_09150</name>
</gene>
<organism evidence="1 2">
    <name type="scientific">Hymenobacter frigidus</name>
    <dbReference type="NCBI Taxonomy" id="1524095"/>
    <lineage>
        <taxon>Bacteria</taxon>
        <taxon>Pseudomonadati</taxon>
        <taxon>Bacteroidota</taxon>
        <taxon>Cytophagia</taxon>
        <taxon>Cytophagales</taxon>
        <taxon>Hymenobacteraceae</taxon>
        <taxon>Hymenobacter</taxon>
    </lineage>
</organism>
<proteinExistence type="predicted"/>
<accession>A0ABQ1ZYJ0</accession>
<keyword evidence="2" id="KW-1185">Reference proteome</keyword>
<name>A0ABQ1ZYJ0_9BACT</name>
<protein>
    <submittedName>
        <fullName evidence="1">Uncharacterized protein</fullName>
    </submittedName>
</protein>
<reference evidence="2" key="1">
    <citation type="journal article" date="2019" name="Int. J. Syst. Evol. Microbiol.">
        <title>The Global Catalogue of Microorganisms (GCM) 10K type strain sequencing project: providing services to taxonomists for standard genome sequencing and annotation.</title>
        <authorList>
            <consortium name="The Broad Institute Genomics Platform"/>
            <consortium name="The Broad Institute Genome Sequencing Center for Infectious Disease"/>
            <person name="Wu L."/>
            <person name="Ma J."/>
        </authorList>
    </citation>
    <scope>NUCLEOTIDE SEQUENCE [LARGE SCALE GENOMIC DNA]</scope>
    <source>
        <strain evidence="2">CGMCC 1.14966</strain>
    </source>
</reference>
<dbReference type="RefSeq" id="WP_188560853.1">
    <property type="nucleotide sequence ID" value="NZ_BMGY01000006.1"/>
</dbReference>
<dbReference type="EMBL" id="BMGY01000006">
    <property type="protein sequence ID" value="GGH81835.1"/>
    <property type="molecule type" value="Genomic_DNA"/>
</dbReference>
<evidence type="ECO:0000313" key="2">
    <source>
        <dbReference type="Proteomes" id="UP000637774"/>
    </source>
</evidence>
<sequence>MMATIHSEIILPGLSSASGIEIIGDTAYVIGDDSPYLYQLDATTLASTGRVPLFDATGFATGRIPKPEKPDLECLVALTWPDGRPGLLLLGSGSLPTRARGWFVPTESPQVPEAVDLTALYDALRAQLPSCVVLNLEAAATTATELLLFQRTVGRADAALLFVLPLAAVLDFLQGNAPVPAAHQLVFELPLIDGCPAGFSGATFVDNCLFVSASVENTADAVLDGEVLGSFVGVLDVPAGTANFARLAWADGRAYLGKVEGLAVRQHLAPGRFELVLVTDDDAGGSTAAVAEISLSQA</sequence>
<evidence type="ECO:0000313" key="1">
    <source>
        <dbReference type="EMBL" id="GGH81835.1"/>
    </source>
</evidence>
<comment type="caution">
    <text evidence="1">The sequence shown here is derived from an EMBL/GenBank/DDBJ whole genome shotgun (WGS) entry which is preliminary data.</text>
</comment>